<dbReference type="Proteomes" id="UP000823603">
    <property type="component" value="Unassembled WGS sequence"/>
</dbReference>
<sequence length="1456" mass="159251">MRKRIYILVAALSAAMTLLSSCTRENLEADGRIPDNTIDTGGDFPEGMLVTFKLTAAEAGTATRSLTPAQESEIKTVDIIVFGPEKHSEGNEYYSGKTVASKSGPDTWQAVLPKADGQQLFVVMANASNEVDMLLASGKIDNRTAKATFIDLLSFDTGSRWDTSTPRYLPMYTEFRETVSSQTSVVKKELHPLRSVARIDIGLDFKLSSPGTDSDMDAEGSQAVNGLDNFILTEAIVYNIPQKSLLIPLNKNIGGNNWVDNEPKKVIAPTLLSGGLTVTGMESGIHHEAENADGTDFFFRQIYVGEASNYNGSDAKDPESRACVVVAGKYDGRQEKSYYRIDMSKSDGGYYNLLRNNRYRINITSVSGPGYPDEESAFKNATKDITFDVLEWSESDIDADYGQQGLSVDKSTMDFYREASTSILSVTSSQEWTIEKPSGNSGSALYDWIKFSTEKGNAGSTKLEVSVNGWPALSGGNGGYADINDIREGFFYIKSGNLTKKIYVNQSADVLLNIEVTPTSLIFMKNPGEHRKKITVTVQPRNKEVKFTVKSLEGDIKWKDTEILKLDDTQTDENTNTVTKVFSLLPQERTSDVSGILSSLITIYIADDGQDGTGRIEARTVTVEQLATNLALGVITLDDVAASGNKAFEIRVTSEVDWWIYKYTIENAQDQNTDTDQVTVKKGSSKDPYRSGETVLSASFEPNNSWRPRTFLFHPASDDPEFDNTPFKINQKAPAPVISTDWTEHDFGDTREAGSIKLKISTNANVKMAEDRNSTTDWNRVCTSVTPDRNTMKGGLGEDTYNTIYIVRESEQNEDGRYITFNPRNYTGRSAGSTNADTPDAAGTEHSTYITFSTNASGLPQGVSQSETKVTLLRTTPAYFDEASIIPEDQGVTVLPPSGGNAVVSAKTNAAWTVSAGGNVSEVKSAAAYSAQKLTIDIPAISEYGSAPGEKFSREVAVRYGASGITASSGGETRTLVIDQYKYYVEAPESVSWTDDADGYANSFFAGAMPGKTDAAGHAGPVFSGSVNVTEIDMRFVDASGVQQGSVHKFQPSGQSAIAFPAYDSYGSRTLKLQWKDPRDGSWKDASSVQQYGYTRPRLAFRSDQKVNIAANPGSEGHKLKITIEREAEKEQGKQTFPYLGTRGTVTLMGYGTYCAYDNTVSTEKGAVTQTLPSPVTIRQSNIADNADNAGTVEFTVYKALFPRLITFSAANNRNALFPSQKNDQIDISIYNGSSPLPELKSTIFQSGVGEVLEVRGKTIVASPEAMEVTGKSWQNVTGSSLSNIEYDRNQSRETSGTSSIGGGYIDGRYENICATYASKHPEDMVQGLNWRYPTDEEMAAIIARENEGKFNDHMSVGNSFESNGRGFICSANQMDMFLTGQFEYKLGENRSMELYPHLVVHKHGTGYYIQDSKYWHSGYKVTITGNTTSGTPVYNDNMAFGTQKIFVRCVADLIR</sequence>
<dbReference type="InterPro" id="IPR013783">
    <property type="entry name" value="Ig-like_fold"/>
</dbReference>
<dbReference type="CDD" id="cd14948">
    <property type="entry name" value="BACON"/>
    <property type="match status" value="1"/>
</dbReference>
<dbReference type="PROSITE" id="PS51257">
    <property type="entry name" value="PROKAR_LIPOPROTEIN"/>
    <property type="match status" value="1"/>
</dbReference>
<name>A0A9D9NE54_9BACT</name>
<feature type="signal peptide" evidence="1">
    <location>
        <begin position="1"/>
        <end position="20"/>
    </location>
</feature>
<dbReference type="EMBL" id="JADIMB010000001">
    <property type="protein sequence ID" value="MBO8470193.1"/>
    <property type="molecule type" value="Genomic_DNA"/>
</dbReference>
<comment type="caution">
    <text evidence="2">The sequence shown here is derived from an EMBL/GenBank/DDBJ whole genome shotgun (WGS) entry which is preliminary data.</text>
</comment>
<evidence type="ECO:0000313" key="3">
    <source>
        <dbReference type="Proteomes" id="UP000823603"/>
    </source>
</evidence>
<proteinExistence type="predicted"/>
<evidence type="ECO:0000256" key="1">
    <source>
        <dbReference type="SAM" id="SignalP"/>
    </source>
</evidence>
<gene>
    <name evidence="2" type="ORF">IAB82_00155</name>
</gene>
<reference evidence="2" key="2">
    <citation type="journal article" date="2021" name="PeerJ">
        <title>Extensive microbial diversity within the chicken gut microbiome revealed by metagenomics and culture.</title>
        <authorList>
            <person name="Gilroy R."/>
            <person name="Ravi A."/>
            <person name="Getino M."/>
            <person name="Pursley I."/>
            <person name="Horton D.L."/>
            <person name="Alikhan N.F."/>
            <person name="Baker D."/>
            <person name="Gharbi K."/>
            <person name="Hall N."/>
            <person name="Watson M."/>
            <person name="Adriaenssens E.M."/>
            <person name="Foster-Nyarko E."/>
            <person name="Jarju S."/>
            <person name="Secka A."/>
            <person name="Antonio M."/>
            <person name="Oren A."/>
            <person name="Chaudhuri R.R."/>
            <person name="La Ragione R."/>
            <person name="Hildebrand F."/>
            <person name="Pallen M.J."/>
        </authorList>
    </citation>
    <scope>NUCLEOTIDE SEQUENCE</scope>
    <source>
        <strain evidence="2">B2-22910</strain>
    </source>
</reference>
<accession>A0A9D9NE54</accession>
<protein>
    <submittedName>
        <fullName evidence="2">DUF4906 domain-containing protein</fullName>
    </submittedName>
</protein>
<organism evidence="2 3">
    <name type="scientific">Candidatus Cryptobacteroides faecavium</name>
    <dbReference type="NCBI Taxonomy" id="2840762"/>
    <lineage>
        <taxon>Bacteria</taxon>
        <taxon>Pseudomonadati</taxon>
        <taxon>Bacteroidota</taxon>
        <taxon>Bacteroidia</taxon>
        <taxon>Bacteroidales</taxon>
        <taxon>Candidatus Cryptobacteroides</taxon>
    </lineage>
</organism>
<keyword evidence="1" id="KW-0732">Signal</keyword>
<dbReference type="Gene3D" id="2.60.40.10">
    <property type="entry name" value="Immunoglobulins"/>
    <property type="match status" value="1"/>
</dbReference>
<dbReference type="InterPro" id="IPR024361">
    <property type="entry name" value="BACON"/>
</dbReference>
<reference evidence="2" key="1">
    <citation type="submission" date="2020-10" db="EMBL/GenBank/DDBJ databases">
        <authorList>
            <person name="Gilroy R."/>
        </authorList>
    </citation>
    <scope>NUCLEOTIDE SEQUENCE</scope>
    <source>
        <strain evidence="2">B2-22910</strain>
    </source>
</reference>
<feature type="chain" id="PRO_5038736654" evidence="1">
    <location>
        <begin position="21"/>
        <end position="1456"/>
    </location>
</feature>
<dbReference type="Gene3D" id="2.60.40.3690">
    <property type="match status" value="1"/>
</dbReference>
<evidence type="ECO:0000313" key="2">
    <source>
        <dbReference type="EMBL" id="MBO8470193.1"/>
    </source>
</evidence>